<dbReference type="EMBL" id="SNZF01000004">
    <property type="protein sequence ID" value="TDR36732.1"/>
    <property type="molecule type" value="Genomic_DNA"/>
</dbReference>
<accession>A0A4R6YIW0</accession>
<evidence type="ECO:0000259" key="2">
    <source>
        <dbReference type="PROSITE" id="PS50110"/>
    </source>
</evidence>
<dbReference type="InterPro" id="IPR011006">
    <property type="entry name" value="CheY-like_superfamily"/>
</dbReference>
<dbReference type="SUPFAM" id="SSF52172">
    <property type="entry name" value="CheY-like"/>
    <property type="match status" value="1"/>
</dbReference>
<reference evidence="3 4" key="1">
    <citation type="submission" date="2019-03" db="EMBL/GenBank/DDBJ databases">
        <title>Genomic Encyclopedia of Type Strains, Phase IV (KMG-IV): sequencing the most valuable type-strain genomes for metagenomic binning, comparative biology and taxonomic classification.</title>
        <authorList>
            <person name="Goeker M."/>
        </authorList>
    </citation>
    <scope>NUCLEOTIDE SEQUENCE [LARGE SCALE GENOMIC DNA]</scope>
    <source>
        <strain evidence="3 4">DSM 11603</strain>
    </source>
</reference>
<feature type="modified residue" description="4-aspartylphosphate" evidence="1">
    <location>
        <position position="68"/>
    </location>
</feature>
<comment type="caution">
    <text evidence="3">The sequence shown here is derived from an EMBL/GenBank/DDBJ whole genome shotgun (WGS) entry which is preliminary data.</text>
</comment>
<dbReference type="GO" id="GO:0000160">
    <property type="term" value="P:phosphorelay signal transduction system"/>
    <property type="evidence" value="ECO:0007669"/>
    <property type="project" value="InterPro"/>
</dbReference>
<evidence type="ECO:0000313" key="4">
    <source>
        <dbReference type="Proteomes" id="UP000294958"/>
    </source>
</evidence>
<name>A0A4R6YIW0_9HYPH</name>
<dbReference type="Gene3D" id="3.40.50.2300">
    <property type="match status" value="1"/>
</dbReference>
<proteinExistence type="predicted"/>
<gene>
    <name evidence="3" type="ORF">DES43_10442</name>
</gene>
<dbReference type="AlphaFoldDB" id="A0A4R6YIW0"/>
<organism evidence="3 4">
    <name type="scientific">Aquamicrobium defluvii</name>
    <dbReference type="NCBI Taxonomy" id="69279"/>
    <lineage>
        <taxon>Bacteria</taxon>
        <taxon>Pseudomonadati</taxon>
        <taxon>Pseudomonadota</taxon>
        <taxon>Alphaproteobacteria</taxon>
        <taxon>Hyphomicrobiales</taxon>
        <taxon>Phyllobacteriaceae</taxon>
        <taxon>Aquamicrobium</taxon>
    </lineage>
</organism>
<keyword evidence="4" id="KW-1185">Reference proteome</keyword>
<keyword evidence="1" id="KW-0597">Phosphoprotein</keyword>
<dbReference type="RefSeq" id="WP_245264717.1">
    <property type="nucleotide sequence ID" value="NZ_KK073889.1"/>
</dbReference>
<protein>
    <submittedName>
        <fullName evidence="3">Response regulator receiver domain-containing protein</fullName>
    </submittedName>
</protein>
<evidence type="ECO:0000256" key="1">
    <source>
        <dbReference type="PROSITE-ProRule" id="PRU00169"/>
    </source>
</evidence>
<sequence length="142" mass="15502">MTMALTELAIVDLLDGLRILLVEDEYLIAMDVETICLEHGALDVAIVSRLSDLDDDGLMRHIDIAILDLMLDGGSTLDFAARLQSRGIPFIFASGHSMTDEIRIRFPRIRLVEKPYSGDDLVNALSDAGRTGSPQSTGDVIT</sequence>
<feature type="domain" description="Response regulatory" evidence="2">
    <location>
        <begin position="18"/>
        <end position="129"/>
    </location>
</feature>
<evidence type="ECO:0000313" key="3">
    <source>
        <dbReference type="EMBL" id="TDR36732.1"/>
    </source>
</evidence>
<dbReference type="Proteomes" id="UP000294958">
    <property type="component" value="Unassembled WGS sequence"/>
</dbReference>
<dbReference type="SMART" id="SM00448">
    <property type="entry name" value="REC"/>
    <property type="match status" value="1"/>
</dbReference>
<dbReference type="InterPro" id="IPR001789">
    <property type="entry name" value="Sig_transdc_resp-reg_receiver"/>
</dbReference>
<dbReference type="PROSITE" id="PS50110">
    <property type="entry name" value="RESPONSE_REGULATORY"/>
    <property type="match status" value="1"/>
</dbReference>